<name>A0A543GIT1_9PSEU</name>
<reference evidence="1 2" key="1">
    <citation type="submission" date="2019-06" db="EMBL/GenBank/DDBJ databases">
        <title>Sequencing the genomes of 1000 actinobacteria strains.</title>
        <authorList>
            <person name="Klenk H.-P."/>
        </authorList>
    </citation>
    <scope>NUCLEOTIDE SEQUENCE [LARGE SCALE GENOMIC DNA]</scope>
    <source>
        <strain evidence="1 2">DSM 45511</strain>
    </source>
</reference>
<evidence type="ECO:0000313" key="1">
    <source>
        <dbReference type="EMBL" id="TQM45997.1"/>
    </source>
</evidence>
<keyword evidence="2" id="KW-1185">Reference proteome</keyword>
<dbReference type="EMBL" id="VFPH01000001">
    <property type="protein sequence ID" value="TQM45997.1"/>
    <property type="molecule type" value="Genomic_DNA"/>
</dbReference>
<evidence type="ECO:0000313" key="2">
    <source>
        <dbReference type="Proteomes" id="UP000319818"/>
    </source>
</evidence>
<gene>
    <name evidence="1" type="ORF">FB388_3401</name>
</gene>
<dbReference type="AlphaFoldDB" id="A0A543GIT1"/>
<accession>A0A543GIT1</accession>
<sequence>MNLVGPLMRQSQTAVLERNTTLTGEFATEPYEAAWAGEARWFVQVLERSAEDAELVLTTQISPDGITWCDHDGGSHRTEGELTTWAVHEFGQWLRVRGAVTPAGAQVKVRIYLAVKS</sequence>
<organism evidence="1 2">
    <name type="scientific">Pseudonocardia cypriaca</name>
    <dbReference type="NCBI Taxonomy" id="882449"/>
    <lineage>
        <taxon>Bacteria</taxon>
        <taxon>Bacillati</taxon>
        <taxon>Actinomycetota</taxon>
        <taxon>Actinomycetes</taxon>
        <taxon>Pseudonocardiales</taxon>
        <taxon>Pseudonocardiaceae</taxon>
        <taxon>Pseudonocardia</taxon>
    </lineage>
</organism>
<protein>
    <submittedName>
        <fullName evidence="1">Uncharacterized protein</fullName>
    </submittedName>
</protein>
<comment type="caution">
    <text evidence="1">The sequence shown here is derived from an EMBL/GenBank/DDBJ whole genome shotgun (WGS) entry which is preliminary data.</text>
</comment>
<dbReference type="Proteomes" id="UP000319818">
    <property type="component" value="Unassembled WGS sequence"/>
</dbReference>
<proteinExistence type="predicted"/>